<evidence type="ECO:0000313" key="2">
    <source>
        <dbReference type="Proteomes" id="UP000765509"/>
    </source>
</evidence>
<name>A0A9Q3BUT9_9BASI</name>
<protein>
    <recommendedName>
        <fullName evidence="3">Reverse transcriptase Ty1/copia-type domain-containing protein</fullName>
    </recommendedName>
</protein>
<dbReference type="Proteomes" id="UP000765509">
    <property type="component" value="Unassembled WGS sequence"/>
</dbReference>
<dbReference type="OrthoDB" id="4927525at2759"/>
<reference evidence="1" key="1">
    <citation type="submission" date="2021-03" db="EMBL/GenBank/DDBJ databases">
        <title>Draft genome sequence of rust myrtle Austropuccinia psidii MF-1, a brazilian biotype.</title>
        <authorList>
            <person name="Quecine M.C."/>
            <person name="Pachon D.M.R."/>
            <person name="Bonatelli M.L."/>
            <person name="Correr F.H."/>
            <person name="Franceschini L.M."/>
            <person name="Leite T.F."/>
            <person name="Margarido G.R.A."/>
            <person name="Almeida C.A."/>
            <person name="Ferrarezi J.A."/>
            <person name="Labate C.A."/>
        </authorList>
    </citation>
    <scope>NUCLEOTIDE SEQUENCE</scope>
    <source>
        <strain evidence="1">MF-1</strain>
    </source>
</reference>
<dbReference type="AlphaFoldDB" id="A0A9Q3BUT9"/>
<keyword evidence="2" id="KW-1185">Reference proteome</keyword>
<evidence type="ECO:0000313" key="1">
    <source>
        <dbReference type="EMBL" id="MBW0471165.1"/>
    </source>
</evidence>
<comment type="caution">
    <text evidence="1">The sequence shown here is derived from an EMBL/GenBank/DDBJ whole genome shotgun (WGS) entry which is preliminary data.</text>
</comment>
<organism evidence="1 2">
    <name type="scientific">Austropuccinia psidii MF-1</name>
    <dbReference type="NCBI Taxonomy" id="1389203"/>
    <lineage>
        <taxon>Eukaryota</taxon>
        <taxon>Fungi</taxon>
        <taxon>Dikarya</taxon>
        <taxon>Basidiomycota</taxon>
        <taxon>Pucciniomycotina</taxon>
        <taxon>Pucciniomycetes</taxon>
        <taxon>Pucciniales</taxon>
        <taxon>Sphaerophragmiaceae</taxon>
        <taxon>Austropuccinia</taxon>
    </lineage>
</organism>
<gene>
    <name evidence="1" type="ORF">O181_010880</name>
</gene>
<evidence type="ECO:0008006" key="3">
    <source>
        <dbReference type="Google" id="ProtNLM"/>
    </source>
</evidence>
<accession>A0A9Q3BUT9</accession>
<dbReference type="EMBL" id="AVOT02002681">
    <property type="protein sequence ID" value="MBW0471165.1"/>
    <property type="molecule type" value="Genomic_DNA"/>
</dbReference>
<sequence>MKELTRKLNEKLKIKWDDIIGNHVGSTIKKLNEGFKFYQQDLIDKLIHLTARNITAKSPLPINCQLESNPSKDMDKPYRQRIGILLYIAQASRPDISHAVNYLA</sequence>
<proteinExistence type="predicted"/>